<dbReference type="InParanoid" id="G2YWJ3"/>
<accession>G2YWJ3</accession>
<feature type="region of interest" description="Disordered" evidence="1">
    <location>
        <begin position="1"/>
        <end position="22"/>
    </location>
</feature>
<sequence length="112" mass="12364">MSSTEANYGSSGRSNSPSAPSPRKFTNLCLRCIAQLSKCCGCGKFFFLPLPRCRDCIAGITKPWKDGNPEVECSTEDKMVARTLHMLQETIVTTFDMMEHAFHISRGTVLGI</sequence>
<feature type="compositionally biased region" description="Low complexity" evidence="1">
    <location>
        <begin position="9"/>
        <end position="22"/>
    </location>
</feature>
<name>G2YWJ3_BOTF4</name>
<gene>
    <name evidence="2" type="ORF">BofuT4_P151230.1</name>
</gene>
<evidence type="ECO:0000313" key="2">
    <source>
        <dbReference type="EMBL" id="CCD55991.1"/>
    </source>
</evidence>
<dbReference type="Proteomes" id="UP000008177">
    <property type="component" value="Unplaced contigs"/>
</dbReference>
<evidence type="ECO:0000313" key="3">
    <source>
        <dbReference type="Proteomes" id="UP000008177"/>
    </source>
</evidence>
<protein>
    <submittedName>
        <fullName evidence="2">Uncharacterized protein</fullName>
    </submittedName>
</protein>
<proteinExistence type="predicted"/>
<dbReference type="HOGENOM" id="CLU_2145491_0_0_1"/>
<reference evidence="3" key="1">
    <citation type="journal article" date="2011" name="PLoS Genet.">
        <title>Genomic analysis of the necrotrophic fungal pathogens Sclerotinia sclerotiorum and Botrytis cinerea.</title>
        <authorList>
            <person name="Amselem J."/>
            <person name="Cuomo C.A."/>
            <person name="van Kan J.A."/>
            <person name="Viaud M."/>
            <person name="Benito E.P."/>
            <person name="Couloux A."/>
            <person name="Coutinho P.M."/>
            <person name="de Vries R.P."/>
            <person name="Dyer P.S."/>
            <person name="Fillinger S."/>
            <person name="Fournier E."/>
            <person name="Gout L."/>
            <person name="Hahn M."/>
            <person name="Kohn L."/>
            <person name="Lapalu N."/>
            <person name="Plummer K.M."/>
            <person name="Pradier J.M."/>
            <person name="Quevillon E."/>
            <person name="Sharon A."/>
            <person name="Simon A."/>
            <person name="ten Have A."/>
            <person name="Tudzynski B."/>
            <person name="Tudzynski P."/>
            <person name="Wincker P."/>
            <person name="Andrew M."/>
            <person name="Anthouard V."/>
            <person name="Beever R.E."/>
            <person name="Beffa R."/>
            <person name="Benoit I."/>
            <person name="Bouzid O."/>
            <person name="Brault B."/>
            <person name="Chen Z."/>
            <person name="Choquer M."/>
            <person name="Collemare J."/>
            <person name="Cotton P."/>
            <person name="Danchin E.G."/>
            <person name="Da Silva C."/>
            <person name="Gautier A."/>
            <person name="Giraud C."/>
            <person name="Giraud T."/>
            <person name="Gonzalez C."/>
            <person name="Grossetete S."/>
            <person name="Guldener U."/>
            <person name="Henrissat B."/>
            <person name="Howlett B.J."/>
            <person name="Kodira C."/>
            <person name="Kretschmer M."/>
            <person name="Lappartient A."/>
            <person name="Leroch M."/>
            <person name="Levis C."/>
            <person name="Mauceli E."/>
            <person name="Neuveglise C."/>
            <person name="Oeser B."/>
            <person name="Pearson M."/>
            <person name="Poulain J."/>
            <person name="Poussereau N."/>
            <person name="Quesneville H."/>
            <person name="Rascle C."/>
            <person name="Schumacher J."/>
            <person name="Segurens B."/>
            <person name="Sexton A."/>
            <person name="Silva E."/>
            <person name="Sirven C."/>
            <person name="Soanes D.M."/>
            <person name="Talbot N.J."/>
            <person name="Templeton M."/>
            <person name="Yandava C."/>
            <person name="Yarden O."/>
            <person name="Zeng Q."/>
            <person name="Rollins J.A."/>
            <person name="Lebrun M.H."/>
            <person name="Dickman M."/>
        </authorList>
    </citation>
    <scope>NUCLEOTIDE SEQUENCE [LARGE SCALE GENOMIC DNA]</scope>
    <source>
        <strain evidence="3">T4</strain>
    </source>
</reference>
<organism evidence="2 3">
    <name type="scientific">Botryotinia fuckeliana (strain T4)</name>
    <name type="common">Noble rot fungus</name>
    <name type="synonym">Botrytis cinerea</name>
    <dbReference type="NCBI Taxonomy" id="999810"/>
    <lineage>
        <taxon>Eukaryota</taxon>
        <taxon>Fungi</taxon>
        <taxon>Dikarya</taxon>
        <taxon>Ascomycota</taxon>
        <taxon>Pezizomycotina</taxon>
        <taxon>Leotiomycetes</taxon>
        <taxon>Helotiales</taxon>
        <taxon>Sclerotiniaceae</taxon>
        <taxon>Botrytis</taxon>
    </lineage>
</organism>
<dbReference type="AlphaFoldDB" id="G2YWJ3"/>
<dbReference type="EMBL" id="FQ790358">
    <property type="protein sequence ID" value="CCD55991.1"/>
    <property type="molecule type" value="Genomic_DNA"/>
</dbReference>
<evidence type="ECO:0000256" key="1">
    <source>
        <dbReference type="SAM" id="MobiDB-lite"/>
    </source>
</evidence>